<dbReference type="EMBL" id="GBRH01267527">
    <property type="protein sequence ID" value="JAD30368.1"/>
    <property type="molecule type" value="Transcribed_RNA"/>
</dbReference>
<dbReference type="AlphaFoldDB" id="A0A0A8YY61"/>
<reference evidence="1" key="1">
    <citation type="submission" date="2014-09" db="EMBL/GenBank/DDBJ databases">
        <authorList>
            <person name="Magalhaes I.L.F."/>
            <person name="Oliveira U."/>
            <person name="Santos F.R."/>
            <person name="Vidigal T.H.D.A."/>
            <person name="Brescovit A.D."/>
            <person name="Santos A.J."/>
        </authorList>
    </citation>
    <scope>NUCLEOTIDE SEQUENCE</scope>
    <source>
        <tissue evidence="1">Shoot tissue taken approximately 20 cm above the soil surface</tissue>
    </source>
</reference>
<organism evidence="1">
    <name type="scientific">Arundo donax</name>
    <name type="common">Giant reed</name>
    <name type="synonym">Donax arundinaceus</name>
    <dbReference type="NCBI Taxonomy" id="35708"/>
    <lineage>
        <taxon>Eukaryota</taxon>
        <taxon>Viridiplantae</taxon>
        <taxon>Streptophyta</taxon>
        <taxon>Embryophyta</taxon>
        <taxon>Tracheophyta</taxon>
        <taxon>Spermatophyta</taxon>
        <taxon>Magnoliopsida</taxon>
        <taxon>Liliopsida</taxon>
        <taxon>Poales</taxon>
        <taxon>Poaceae</taxon>
        <taxon>PACMAD clade</taxon>
        <taxon>Arundinoideae</taxon>
        <taxon>Arundineae</taxon>
        <taxon>Arundo</taxon>
    </lineage>
</organism>
<protein>
    <submittedName>
        <fullName evidence="1">Uncharacterized protein</fullName>
    </submittedName>
</protein>
<proteinExistence type="predicted"/>
<accession>A0A0A8YY61</accession>
<evidence type="ECO:0000313" key="1">
    <source>
        <dbReference type="EMBL" id="JAD30368.1"/>
    </source>
</evidence>
<reference evidence="1" key="2">
    <citation type="journal article" date="2015" name="Data Brief">
        <title>Shoot transcriptome of the giant reed, Arundo donax.</title>
        <authorList>
            <person name="Barrero R.A."/>
            <person name="Guerrero F.D."/>
            <person name="Moolhuijzen P."/>
            <person name="Goolsby J.A."/>
            <person name="Tidwell J."/>
            <person name="Bellgard S.E."/>
            <person name="Bellgard M.I."/>
        </authorList>
    </citation>
    <scope>NUCLEOTIDE SEQUENCE</scope>
    <source>
        <tissue evidence="1">Shoot tissue taken approximately 20 cm above the soil surface</tissue>
    </source>
</reference>
<sequence length="49" mass="5925">MRIHVMSFLFYKTTCEFPCMFLCMSTTKLSVHPYETSYMLLSVVPYKYR</sequence>
<name>A0A0A8YY61_ARUDO</name>